<reference evidence="1 2" key="2">
    <citation type="journal article" date="2012" name="Stand. Genomic Sci.">
        <title>Complete genome sequence of the aquatic bacterium Runella slithyformis type strain (LSU 4(T)).</title>
        <authorList>
            <person name="Copeland A."/>
            <person name="Zhang X."/>
            <person name="Misra M."/>
            <person name="Lapidus A."/>
            <person name="Nolan M."/>
            <person name="Lucas S."/>
            <person name="Deshpande S."/>
            <person name="Cheng J.F."/>
            <person name="Tapia R."/>
            <person name="Goodwin L.A."/>
            <person name="Pitluck S."/>
            <person name="Liolios K."/>
            <person name="Pagani I."/>
            <person name="Ivanova N."/>
            <person name="Mikhailova N."/>
            <person name="Pati A."/>
            <person name="Chen A."/>
            <person name="Palaniappan K."/>
            <person name="Land M."/>
            <person name="Hauser L."/>
            <person name="Pan C."/>
            <person name="Jeffries C.D."/>
            <person name="Detter J.C."/>
            <person name="Brambilla E.M."/>
            <person name="Rohde M."/>
            <person name="Djao O.D."/>
            <person name="Goker M."/>
            <person name="Sikorski J."/>
            <person name="Tindall B.J."/>
            <person name="Woyke T."/>
            <person name="Bristow J."/>
            <person name="Eisen J.A."/>
            <person name="Markowitz V."/>
            <person name="Hugenholtz P."/>
            <person name="Kyrpides N.C."/>
            <person name="Klenk H.P."/>
            <person name="Mavromatis K."/>
        </authorList>
    </citation>
    <scope>NUCLEOTIDE SEQUENCE [LARGE SCALE GENOMIC DNA]</scope>
    <source>
        <strain evidence="2">ATCC 29530 / DSM 19594 / LMG 11500 / NCIMB 11436 / LSU 4</strain>
    </source>
</reference>
<dbReference type="EMBL" id="CP002859">
    <property type="protein sequence ID" value="AEI47819.1"/>
    <property type="molecule type" value="Genomic_DNA"/>
</dbReference>
<dbReference type="AlphaFoldDB" id="A0A7U4E575"/>
<evidence type="ECO:0000313" key="2">
    <source>
        <dbReference type="Proteomes" id="UP000000493"/>
    </source>
</evidence>
<proteinExistence type="predicted"/>
<gene>
    <name evidence="1" type="ordered locus">Runsl_1393</name>
</gene>
<dbReference type="InterPro" id="IPR046167">
    <property type="entry name" value="DUF6169"/>
</dbReference>
<name>A0A7U4E575_RUNSL</name>
<protein>
    <submittedName>
        <fullName evidence="1">Uncharacterized protein</fullName>
    </submittedName>
</protein>
<dbReference type="Pfam" id="PF19666">
    <property type="entry name" value="DUF6169"/>
    <property type="match status" value="1"/>
</dbReference>
<accession>A0A7U4E575</accession>
<keyword evidence="2" id="KW-1185">Reference proteome</keyword>
<dbReference type="KEGG" id="rsi:Runsl_1393"/>
<reference evidence="2" key="1">
    <citation type="submission" date="2011-06" db="EMBL/GenBank/DDBJ databases">
        <title>The complete genome of chromosome of Runella slithyformis DSM 19594.</title>
        <authorList>
            <consortium name="US DOE Joint Genome Institute (JGI-PGF)"/>
            <person name="Lucas S."/>
            <person name="Han J."/>
            <person name="Lapidus A."/>
            <person name="Bruce D."/>
            <person name="Goodwin L."/>
            <person name="Pitluck S."/>
            <person name="Peters L."/>
            <person name="Kyrpides N."/>
            <person name="Mavromatis K."/>
            <person name="Ivanova N."/>
            <person name="Ovchinnikova G."/>
            <person name="Zhang X."/>
            <person name="Misra M."/>
            <person name="Detter J.C."/>
            <person name="Tapia R."/>
            <person name="Han C."/>
            <person name="Land M."/>
            <person name="Hauser L."/>
            <person name="Markowitz V."/>
            <person name="Cheng J.-F."/>
            <person name="Hugenholtz P."/>
            <person name="Woyke T."/>
            <person name="Wu D."/>
            <person name="Tindall B."/>
            <person name="Faehrich R."/>
            <person name="Brambilla E."/>
            <person name="Klenk H.-P."/>
            <person name="Eisen J.A."/>
        </authorList>
    </citation>
    <scope>NUCLEOTIDE SEQUENCE [LARGE SCALE GENOMIC DNA]</scope>
    <source>
        <strain evidence="2">ATCC 29530 / DSM 19594 / LMG 11500 / NCIMB 11436 / LSU 4</strain>
    </source>
</reference>
<organism evidence="1 2">
    <name type="scientific">Runella slithyformis (strain ATCC 29530 / DSM 19594 / LMG 11500 / NCIMB 11436 / LSU 4)</name>
    <dbReference type="NCBI Taxonomy" id="761193"/>
    <lineage>
        <taxon>Bacteria</taxon>
        <taxon>Pseudomonadati</taxon>
        <taxon>Bacteroidota</taxon>
        <taxon>Cytophagia</taxon>
        <taxon>Cytophagales</taxon>
        <taxon>Spirosomataceae</taxon>
        <taxon>Runella</taxon>
    </lineage>
</organism>
<dbReference type="Proteomes" id="UP000000493">
    <property type="component" value="Chromosome"/>
</dbReference>
<sequence>MQNVESSSLKYEFTLVGGPKNVYSFQTVNGISYEITFKPTFYLFGEDSLFSPFTYEFSIILVNNPLDREPPADLKIPPTIAAIFAEFFKNAPQTVIVYICDSSDGRQLFRKRKFDRWFEYYKGAFIKIDTSFDEADGTNYPVSLILKGNNPFRDQVVTQFFSIIDSFNQIK</sequence>
<evidence type="ECO:0000313" key="1">
    <source>
        <dbReference type="EMBL" id="AEI47819.1"/>
    </source>
</evidence>